<feature type="transmembrane region" description="Helical" evidence="2">
    <location>
        <begin position="392"/>
        <end position="413"/>
    </location>
</feature>
<feature type="region of interest" description="Disordered" evidence="1">
    <location>
        <begin position="317"/>
        <end position="344"/>
    </location>
</feature>
<dbReference type="Proteomes" id="UP000887563">
    <property type="component" value="Unplaced"/>
</dbReference>
<accession>A0A914KQM1</accession>
<feature type="compositionally biased region" description="Low complexity" evidence="1">
    <location>
        <begin position="370"/>
        <end position="388"/>
    </location>
</feature>
<keyword evidence="2" id="KW-0812">Transmembrane</keyword>
<keyword evidence="2" id="KW-1133">Transmembrane helix</keyword>
<keyword evidence="2" id="KW-0472">Membrane</keyword>
<dbReference type="AlphaFoldDB" id="A0A914KQM1"/>
<evidence type="ECO:0000256" key="2">
    <source>
        <dbReference type="SAM" id="Phobius"/>
    </source>
</evidence>
<organism evidence="3 4">
    <name type="scientific">Meloidogyne incognita</name>
    <name type="common">Southern root-knot nematode worm</name>
    <name type="synonym">Oxyuris incognita</name>
    <dbReference type="NCBI Taxonomy" id="6306"/>
    <lineage>
        <taxon>Eukaryota</taxon>
        <taxon>Metazoa</taxon>
        <taxon>Ecdysozoa</taxon>
        <taxon>Nematoda</taxon>
        <taxon>Chromadorea</taxon>
        <taxon>Rhabditida</taxon>
        <taxon>Tylenchina</taxon>
        <taxon>Tylenchomorpha</taxon>
        <taxon>Tylenchoidea</taxon>
        <taxon>Meloidogynidae</taxon>
        <taxon>Meloidogyninae</taxon>
        <taxon>Meloidogyne</taxon>
        <taxon>Meloidogyne incognita group</taxon>
    </lineage>
</organism>
<sequence>MWPAPELEYEVWGYDIFSKCEGPNHLECIKSTTSSRTAHSRRLPIQVTYPIMTTLVHYLVFNWFGRQKFGNNQIWEGIRDQFCQSELDPMWLLVKFWQYIKMDPKKAFKDRFLIDILVLRRMNCKVFQHQFNYHWNGQIKLQEPPKTPIEELNEWASYITRMFSKLLTKRNYQRCKGNTTLRLYEAPFIIAADASIQSVVNWCDNPGDCRLVYFDGGTDLHTIIYFGIKTTDLFIVVKPDEEIMASIDRSLKFWRRKKYEEQFLNMAESYNTGYLYYNGKFKNLKKAKSKILVETYNDEDSEEEPGPMAQKVKPIAPKNNLKQPLPPQQPQQQQIMLSNSAQPHVRPPLEERLKELLQRIQQSAPSTSASNNNLQQQPSTSTQSTSRQSGSLLKNLGTLALIVLIICCLFGLTTQEVTRTRVRTPAGSKTV</sequence>
<evidence type="ECO:0000313" key="4">
    <source>
        <dbReference type="WBParaSite" id="Minc3s00078g03782"/>
    </source>
</evidence>
<keyword evidence="3" id="KW-1185">Reference proteome</keyword>
<evidence type="ECO:0000256" key="1">
    <source>
        <dbReference type="SAM" id="MobiDB-lite"/>
    </source>
</evidence>
<dbReference type="WBParaSite" id="Minc3s00078g03782">
    <property type="protein sequence ID" value="Minc3s00078g03782"/>
    <property type="gene ID" value="Minc3s00078g03782"/>
</dbReference>
<name>A0A914KQM1_MELIC</name>
<protein>
    <submittedName>
        <fullName evidence="4">Uncharacterized protein</fullName>
    </submittedName>
</protein>
<proteinExistence type="predicted"/>
<evidence type="ECO:0000313" key="3">
    <source>
        <dbReference type="Proteomes" id="UP000887563"/>
    </source>
</evidence>
<reference evidence="4" key="1">
    <citation type="submission" date="2022-11" db="UniProtKB">
        <authorList>
            <consortium name="WormBaseParasite"/>
        </authorList>
    </citation>
    <scope>IDENTIFICATION</scope>
</reference>
<feature type="region of interest" description="Disordered" evidence="1">
    <location>
        <begin position="361"/>
        <end position="388"/>
    </location>
</feature>